<gene>
    <name evidence="1" type="ORF">SAMN05192534_10220</name>
</gene>
<reference evidence="1 2" key="1">
    <citation type="submission" date="2016-10" db="EMBL/GenBank/DDBJ databases">
        <authorList>
            <person name="de Groot N.N."/>
        </authorList>
    </citation>
    <scope>NUCLEOTIDE SEQUENCE [LARGE SCALE GENOMIC DNA]</scope>
    <source>
        <strain evidence="1 2">DSM 21632</strain>
    </source>
</reference>
<dbReference type="Proteomes" id="UP000199163">
    <property type="component" value="Unassembled WGS sequence"/>
</dbReference>
<protein>
    <submittedName>
        <fullName evidence="1">Uncharacterized protein</fullName>
    </submittedName>
</protein>
<dbReference type="STRING" id="568899.SAMN05192534_10220"/>
<name>A0A1G8A648_9BACI</name>
<dbReference type="RefSeq" id="WP_091271194.1">
    <property type="nucleotide sequence ID" value="NZ_FNDK01000002.1"/>
</dbReference>
<evidence type="ECO:0000313" key="2">
    <source>
        <dbReference type="Proteomes" id="UP000199163"/>
    </source>
</evidence>
<keyword evidence="2" id="KW-1185">Reference proteome</keyword>
<organism evidence="1 2">
    <name type="scientific">Alteribacillus persepolensis</name>
    <dbReference type="NCBI Taxonomy" id="568899"/>
    <lineage>
        <taxon>Bacteria</taxon>
        <taxon>Bacillati</taxon>
        <taxon>Bacillota</taxon>
        <taxon>Bacilli</taxon>
        <taxon>Bacillales</taxon>
        <taxon>Bacillaceae</taxon>
        <taxon>Alteribacillus</taxon>
    </lineage>
</organism>
<dbReference type="AlphaFoldDB" id="A0A1G8A648"/>
<proteinExistence type="predicted"/>
<sequence length="67" mass="7988">MIFPKQIDWKHHMFKTREEFADENVVECALYGDVCVSQCENCVWLQHMTEEMAKTKVACKPPVIWER</sequence>
<dbReference type="EMBL" id="FNDK01000002">
    <property type="protein sequence ID" value="SDH15860.1"/>
    <property type="molecule type" value="Genomic_DNA"/>
</dbReference>
<evidence type="ECO:0000313" key="1">
    <source>
        <dbReference type="EMBL" id="SDH15860.1"/>
    </source>
</evidence>
<accession>A0A1G8A648</accession>